<dbReference type="AlphaFoldDB" id="A0A067SHA7"/>
<feature type="chain" id="PRO_5001648405" evidence="2">
    <location>
        <begin position="21"/>
        <end position="111"/>
    </location>
</feature>
<evidence type="ECO:0000256" key="2">
    <source>
        <dbReference type="SAM" id="SignalP"/>
    </source>
</evidence>
<sequence>MHFTCLLAFVAFAVVIPTEASPIIVGRNGLNAEVIVPASNQNGSPRLAFKNYGISGWKRGVVANPSWKSSSRLAGFDWRQEGEALPVTPTESNWRRQPYREAPGPLTGPDW</sequence>
<accession>A0A067SHA7</accession>
<evidence type="ECO:0000313" key="3">
    <source>
        <dbReference type="EMBL" id="KDR69382.1"/>
    </source>
</evidence>
<reference evidence="4" key="1">
    <citation type="journal article" date="2014" name="Proc. Natl. Acad. Sci. U.S.A.">
        <title>Extensive sampling of basidiomycete genomes demonstrates inadequacy of the white-rot/brown-rot paradigm for wood decay fungi.</title>
        <authorList>
            <person name="Riley R."/>
            <person name="Salamov A.A."/>
            <person name="Brown D.W."/>
            <person name="Nagy L.G."/>
            <person name="Floudas D."/>
            <person name="Held B.W."/>
            <person name="Levasseur A."/>
            <person name="Lombard V."/>
            <person name="Morin E."/>
            <person name="Otillar R."/>
            <person name="Lindquist E.A."/>
            <person name="Sun H."/>
            <person name="LaButti K.M."/>
            <person name="Schmutz J."/>
            <person name="Jabbour D."/>
            <person name="Luo H."/>
            <person name="Baker S.E."/>
            <person name="Pisabarro A.G."/>
            <person name="Walton J.D."/>
            <person name="Blanchette R.A."/>
            <person name="Henrissat B."/>
            <person name="Martin F."/>
            <person name="Cullen D."/>
            <person name="Hibbett D.S."/>
            <person name="Grigoriev I.V."/>
        </authorList>
    </citation>
    <scope>NUCLEOTIDE SEQUENCE [LARGE SCALE GENOMIC DNA]</scope>
    <source>
        <strain evidence="4">CBS 339.88</strain>
    </source>
</reference>
<evidence type="ECO:0000256" key="1">
    <source>
        <dbReference type="SAM" id="MobiDB-lite"/>
    </source>
</evidence>
<dbReference type="Proteomes" id="UP000027222">
    <property type="component" value="Unassembled WGS sequence"/>
</dbReference>
<name>A0A067SHA7_GALM3</name>
<keyword evidence="4" id="KW-1185">Reference proteome</keyword>
<keyword evidence="2" id="KW-0732">Signal</keyword>
<evidence type="ECO:0000313" key="4">
    <source>
        <dbReference type="Proteomes" id="UP000027222"/>
    </source>
</evidence>
<feature type="region of interest" description="Disordered" evidence="1">
    <location>
        <begin position="87"/>
        <end position="111"/>
    </location>
</feature>
<dbReference type="HOGENOM" id="CLU_2158585_0_0_1"/>
<protein>
    <submittedName>
        <fullName evidence="3">Uncharacterized protein</fullName>
    </submittedName>
</protein>
<gene>
    <name evidence="3" type="ORF">GALMADRAFT_215080</name>
</gene>
<feature type="signal peptide" evidence="2">
    <location>
        <begin position="1"/>
        <end position="20"/>
    </location>
</feature>
<proteinExistence type="predicted"/>
<dbReference type="EMBL" id="KL142402">
    <property type="protein sequence ID" value="KDR69382.1"/>
    <property type="molecule type" value="Genomic_DNA"/>
</dbReference>
<organism evidence="3 4">
    <name type="scientific">Galerina marginata (strain CBS 339.88)</name>
    <dbReference type="NCBI Taxonomy" id="685588"/>
    <lineage>
        <taxon>Eukaryota</taxon>
        <taxon>Fungi</taxon>
        <taxon>Dikarya</taxon>
        <taxon>Basidiomycota</taxon>
        <taxon>Agaricomycotina</taxon>
        <taxon>Agaricomycetes</taxon>
        <taxon>Agaricomycetidae</taxon>
        <taxon>Agaricales</taxon>
        <taxon>Agaricineae</taxon>
        <taxon>Strophariaceae</taxon>
        <taxon>Galerina</taxon>
    </lineage>
</organism>